<evidence type="ECO:0000256" key="3">
    <source>
        <dbReference type="SAM" id="MobiDB-lite"/>
    </source>
</evidence>
<keyword evidence="4" id="KW-0812">Transmembrane</keyword>
<sequence>MDRNRLGGNENGRAERAEAGEKPQAAQAAPRKKGAVLSWVIIAAAAVVLVFALVNIIGIKSEDMANEQTYEHLKIVAQGTAEETAPADPRDRKIDFAALAEVNEDIIAWLYIPNTKIDYPVVQGEDNDYYLTRGASKEENRAGAVFLDYRSSADLSDPNTLIYGHRMNDGSMFADLHQYEDENFFRENRNIYLYLPDGTVNVYDIFGAGVVGDSDEAYTISFADDEAFQDYLTKMKNRSAASFDMELSPQDRIITLSTCVRGEDTSRYIVQAKLEQ</sequence>
<evidence type="ECO:0000256" key="1">
    <source>
        <dbReference type="ARBA" id="ARBA00022801"/>
    </source>
</evidence>
<dbReference type="CDD" id="cd05826">
    <property type="entry name" value="Sortase_B"/>
    <property type="match status" value="1"/>
</dbReference>
<dbReference type="Gene3D" id="2.40.260.10">
    <property type="entry name" value="Sortase"/>
    <property type="match status" value="1"/>
</dbReference>
<dbReference type="EMBL" id="CP117826">
    <property type="protein sequence ID" value="XCC61334.1"/>
    <property type="molecule type" value="Genomic_DNA"/>
</dbReference>
<dbReference type="RefSeq" id="WP_079546497.1">
    <property type="nucleotide sequence ID" value="NZ_CP117826.1"/>
</dbReference>
<dbReference type="SUPFAM" id="SSF63817">
    <property type="entry name" value="Sortase"/>
    <property type="match status" value="1"/>
</dbReference>
<dbReference type="NCBIfam" id="TIGR03064">
    <property type="entry name" value="sortase_srtB"/>
    <property type="match status" value="1"/>
</dbReference>
<evidence type="ECO:0000313" key="5">
    <source>
        <dbReference type="EMBL" id="XCC61334.1"/>
    </source>
</evidence>
<dbReference type="InterPro" id="IPR023365">
    <property type="entry name" value="Sortase_dom-sf"/>
</dbReference>
<keyword evidence="4" id="KW-1133">Transmembrane helix</keyword>
<feature type="transmembrane region" description="Helical" evidence="4">
    <location>
        <begin position="36"/>
        <end position="59"/>
    </location>
</feature>
<dbReference type="EC" id="3.4.22.71" evidence="5"/>
<dbReference type="InterPro" id="IPR005754">
    <property type="entry name" value="Sortase"/>
</dbReference>
<dbReference type="AlphaFoldDB" id="A0AAU8A5W7"/>
<accession>A0AAU8A5W7</accession>
<dbReference type="GO" id="GO:0016787">
    <property type="term" value="F:hydrolase activity"/>
    <property type="evidence" value="ECO:0007669"/>
    <property type="project" value="UniProtKB-KW"/>
</dbReference>
<keyword evidence="4" id="KW-0472">Membrane</keyword>
<dbReference type="InterPro" id="IPR009835">
    <property type="entry name" value="SrtB"/>
</dbReference>
<evidence type="ECO:0000256" key="4">
    <source>
        <dbReference type="SAM" id="Phobius"/>
    </source>
</evidence>
<organism evidence="5">
    <name type="scientific">Christensenella massiliensis</name>
    <dbReference type="NCBI Taxonomy" id="1805714"/>
    <lineage>
        <taxon>Bacteria</taxon>
        <taxon>Bacillati</taxon>
        <taxon>Bacillota</taxon>
        <taxon>Clostridia</taxon>
        <taxon>Christensenellales</taxon>
        <taxon>Christensenellaceae</taxon>
        <taxon>Christensenella</taxon>
    </lineage>
</organism>
<feature type="active site" description="Acyl-thioester intermediate" evidence="2">
    <location>
        <position position="259"/>
    </location>
</feature>
<name>A0AAU8A5W7_9FIRM</name>
<protein>
    <submittedName>
        <fullName evidence="5">Class B sortase</fullName>
        <ecNumber evidence="5">3.4.22.71</ecNumber>
    </submittedName>
</protein>
<feature type="active site" description="Proton donor/acceptor" evidence="2">
    <location>
        <position position="165"/>
    </location>
</feature>
<keyword evidence="1 5" id="KW-0378">Hydrolase</keyword>
<dbReference type="Pfam" id="PF04203">
    <property type="entry name" value="Sortase"/>
    <property type="match status" value="1"/>
</dbReference>
<reference evidence="5" key="1">
    <citation type="submission" date="2023-02" db="EMBL/GenBank/DDBJ databases">
        <title>Gut commensal Christensenella minuta modulates host metabolism via a new class of secondary bile acids.</title>
        <authorList>
            <person name="Liu C."/>
        </authorList>
    </citation>
    <scope>NUCLEOTIDE SEQUENCE</scope>
    <source>
        <strain evidence="5">CA70</strain>
    </source>
</reference>
<proteinExistence type="predicted"/>
<feature type="compositionally biased region" description="Basic and acidic residues" evidence="3">
    <location>
        <begin position="12"/>
        <end position="21"/>
    </location>
</feature>
<feature type="region of interest" description="Disordered" evidence="3">
    <location>
        <begin position="1"/>
        <end position="27"/>
    </location>
</feature>
<gene>
    <name evidence="5" type="primary">srtB</name>
    <name evidence="5" type="ORF">PUP29_07275</name>
</gene>
<evidence type="ECO:0000256" key="2">
    <source>
        <dbReference type="PIRSR" id="PIRSR605754-1"/>
    </source>
</evidence>